<feature type="binding site" evidence="14">
    <location>
        <begin position="165"/>
        <end position="169"/>
    </location>
    <ligand>
        <name>D-ribulose 5-phosphate</name>
        <dbReference type="ChEBI" id="CHEBI:58121"/>
    </ligand>
</feature>
<feature type="binding site" evidence="14">
    <location>
        <position position="53"/>
    </location>
    <ligand>
        <name>Mg(2+)</name>
        <dbReference type="ChEBI" id="CHEBI:18420"/>
        <label>1</label>
    </ligand>
</feature>
<comment type="similarity">
    <text evidence="14">Belongs to the DHBP synthase family.</text>
</comment>
<comment type="cofactor">
    <cofactor evidence="2">
        <name>Mn(2+)</name>
        <dbReference type="ChEBI" id="CHEBI:29035"/>
    </cofactor>
</comment>
<dbReference type="PIRSF" id="PIRSF001259">
    <property type="entry name" value="RibA"/>
    <property type="match status" value="1"/>
</dbReference>
<feature type="binding site" evidence="14">
    <location>
        <position position="168"/>
    </location>
    <ligand>
        <name>Mg(2+)</name>
        <dbReference type="ChEBI" id="CHEBI:18420"/>
        <label>2</label>
    </ligand>
</feature>
<dbReference type="NCBIfam" id="NF010626">
    <property type="entry name" value="PRK14019.1"/>
    <property type="match status" value="1"/>
</dbReference>
<feature type="binding site" evidence="14">
    <location>
        <begin position="52"/>
        <end position="53"/>
    </location>
    <ligand>
        <name>D-ribulose 5-phosphate</name>
        <dbReference type="ChEBI" id="CHEBI:58121"/>
    </ligand>
</feature>
<gene>
    <name evidence="17" type="primary">ribBA_1</name>
    <name evidence="14" type="synonym">ribB</name>
    <name evidence="17" type="ORF">GCM10023342_16450</name>
</gene>
<organism evidence="17 18">
    <name type="scientific">Modicisalibacter zincidurans</name>
    <dbReference type="NCBI Taxonomy" id="1178777"/>
    <lineage>
        <taxon>Bacteria</taxon>
        <taxon>Pseudomonadati</taxon>
        <taxon>Pseudomonadota</taxon>
        <taxon>Gammaproteobacteria</taxon>
        <taxon>Oceanospirillales</taxon>
        <taxon>Halomonadaceae</taxon>
        <taxon>Modicisalibacter</taxon>
    </lineage>
</organism>
<evidence type="ECO:0000313" key="17">
    <source>
        <dbReference type="EMBL" id="GAA5174753.1"/>
    </source>
</evidence>
<dbReference type="PANTHER" id="PTHR21327">
    <property type="entry name" value="GTP CYCLOHYDROLASE II-RELATED"/>
    <property type="match status" value="1"/>
</dbReference>
<evidence type="ECO:0000256" key="15">
    <source>
        <dbReference type="SAM" id="MobiDB-lite"/>
    </source>
</evidence>
<dbReference type="NCBIfam" id="TIGR00506">
    <property type="entry name" value="ribB"/>
    <property type="match status" value="1"/>
</dbReference>
<evidence type="ECO:0000256" key="2">
    <source>
        <dbReference type="ARBA" id="ARBA00001936"/>
    </source>
</evidence>
<dbReference type="Proteomes" id="UP001500074">
    <property type="component" value="Unassembled WGS sequence"/>
</dbReference>
<evidence type="ECO:0000256" key="1">
    <source>
        <dbReference type="ARBA" id="ARBA00000141"/>
    </source>
</evidence>
<dbReference type="InterPro" id="IPR036144">
    <property type="entry name" value="RibA-like_sf"/>
</dbReference>
<evidence type="ECO:0000256" key="13">
    <source>
        <dbReference type="ARBA" id="ARBA00023239"/>
    </source>
</evidence>
<dbReference type="Pfam" id="PF00925">
    <property type="entry name" value="GTP_cyclohydro2"/>
    <property type="match status" value="1"/>
</dbReference>
<dbReference type="PANTHER" id="PTHR21327:SF34">
    <property type="entry name" value="3,4-DIHYDROXY-2-BUTANONE 4-PHOSPHATE SYNTHASE"/>
    <property type="match status" value="1"/>
</dbReference>
<sequence>MALSSSQSASSQSASSQPADDSTSAQGLARIEALVEDIRQGKMVILMDDEDRENEGDIIMAAEKVEAEHINFMARHARGLICLPMTRERCERLNLPLMVRDNGSGFGTKFTLSIEAAEGVSTGISAADRARTVQAAVARDARPADIVQPGHIFPLMAEPGGVLRRAGHTEAACDLAAMAGFEPSGVICEVMSDDGSMARRPELERFAAEHGLKIGTIADLIHYRMHTEQTIEHVESQPVETAFGPMTLNVFHDRIQGAHHLALVKGEPTPDAATTVRVHLADSLRDLLTLQKAERSNWTAHHALAKIAAAEAGVFVLLDDGRASLDFKSQLDIFLERRRAPRTSDSDGAGNYLMIGTGSQILRQLGVGRMRLLSSPWKFSALSGFDLEVVERLDADSAAAGEPLD</sequence>
<evidence type="ECO:0000256" key="10">
    <source>
        <dbReference type="ARBA" id="ARBA00022723"/>
    </source>
</evidence>
<dbReference type="EC" id="4.1.99.12" evidence="7 14"/>
<feature type="binding site" evidence="14">
    <location>
        <position position="53"/>
    </location>
    <ligand>
        <name>Mg(2+)</name>
        <dbReference type="ChEBI" id="CHEBI:18420"/>
        <label>2</label>
    </ligand>
</feature>
<proteinExistence type="inferred from homology"/>
<dbReference type="Pfam" id="PF00926">
    <property type="entry name" value="DHBP_synthase"/>
    <property type="match status" value="1"/>
</dbReference>
<evidence type="ECO:0000256" key="14">
    <source>
        <dbReference type="HAMAP-Rule" id="MF_00180"/>
    </source>
</evidence>
<dbReference type="SUPFAM" id="SSF142695">
    <property type="entry name" value="RibA-like"/>
    <property type="match status" value="1"/>
</dbReference>
<protein>
    <recommendedName>
        <fullName evidence="8 14">3,4-dihydroxy-2-butanone 4-phosphate synthase</fullName>
        <shortName evidence="14">DHBP synthase</shortName>
        <ecNumber evidence="7 14">4.1.99.12</ecNumber>
    </recommendedName>
</protein>
<evidence type="ECO:0000256" key="11">
    <source>
        <dbReference type="ARBA" id="ARBA00022842"/>
    </source>
</evidence>
<comment type="function">
    <text evidence="3 14">Catalyzes the conversion of D-ribulose 5-phosphate to formate and 3,4-dihydroxy-2-butanone 4-phosphate.</text>
</comment>
<comment type="subunit">
    <text evidence="14">Homodimer.</text>
</comment>
<dbReference type="InterPro" id="IPR032677">
    <property type="entry name" value="GTP_cyclohydro_II"/>
</dbReference>
<dbReference type="HAMAP" id="MF_00180">
    <property type="entry name" value="RibB"/>
    <property type="match status" value="1"/>
</dbReference>
<comment type="caution">
    <text evidence="17">The sequence shown here is derived from an EMBL/GenBank/DDBJ whole genome shotgun (WGS) entry which is preliminary data.</text>
</comment>
<reference evidence="18" key="1">
    <citation type="journal article" date="2019" name="Int. J. Syst. Evol. Microbiol.">
        <title>The Global Catalogue of Microorganisms (GCM) 10K type strain sequencing project: providing services to taxonomists for standard genome sequencing and annotation.</title>
        <authorList>
            <consortium name="The Broad Institute Genomics Platform"/>
            <consortium name="The Broad Institute Genome Sequencing Center for Infectious Disease"/>
            <person name="Wu L."/>
            <person name="Ma J."/>
        </authorList>
    </citation>
    <scope>NUCLEOTIDE SEQUENCE [LARGE SCALE GENOMIC DNA]</scope>
    <source>
        <strain evidence="18">JCM 18472</strain>
    </source>
</reference>
<feature type="region of interest" description="Disordered" evidence="15">
    <location>
        <begin position="1"/>
        <end position="26"/>
    </location>
</feature>
<keyword evidence="13 14" id="KW-0456">Lyase</keyword>
<evidence type="ECO:0000256" key="6">
    <source>
        <dbReference type="ARBA" id="ARBA00008976"/>
    </source>
</evidence>
<feature type="binding site" evidence="14">
    <location>
        <position position="57"/>
    </location>
    <ligand>
        <name>D-ribulose 5-phosphate</name>
        <dbReference type="ChEBI" id="CHEBI:58121"/>
    </ligand>
</feature>
<feature type="site" description="Essential for catalytic activity" evidence="14">
    <location>
        <position position="151"/>
    </location>
</feature>
<keyword evidence="9 14" id="KW-0686">Riboflavin biosynthesis</keyword>
<evidence type="ECO:0000313" key="18">
    <source>
        <dbReference type="Proteomes" id="UP001500074"/>
    </source>
</evidence>
<comment type="catalytic activity">
    <reaction evidence="1 14">
        <text>D-ribulose 5-phosphate = (2S)-2-hydroxy-3-oxobutyl phosphate + formate + H(+)</text>
        <dbReference type="Rhea" id="RHEA:18457"/>
        <dbReference type="ChEBI" id="CHEBI:15378"/>
        <dbReference type="ChEBI" id="CHEBI:15740"/>
        <dbReference type="ChEBI" id="CHEBI:58121"/>
        <dbReference type="ChEBI" id="CHEBI:58830"/>
        <dbReference type="EC" id="4.1.99.12"/>
    </reaction>
</comment>
<dbReference type="SUPFAM" id="SSF55821">
    <property type="entry name" value="YrdC/RibB"/>
    <property type="match status" value="1"/>
</dbReference>
<keyword evidence="11 14" id="KW-0460">Magnesium</keyword>
<feature type="domain" description="GTP cyclohydrolase II" evidence="16">
    <location>
        <begin position="234"/>
        <end position="393"/>
    </location>
</feature>
<accession>A0ABP9RCQ2</accession>
<evidence type="ECO:0000256" key="7">
    <source>
        <dbReference type="ARBA" id="ARBA00012153"/>
    </source>
</evidence>
<evidence type="ECO:0000256" key="9">
    <source>
        <dbReference type="ARBA" id="ARBA00022619"/>
    </source>
</evidence>
<comment type="cofactor">
    <cofactor evidence="14">
        <name>Mg(2+)</name>
        <dbReference type="ChEBI" id="CHEBI:18420"/>
    </cofactor>
    <cofactor evidence="14">
        <name>Mn(2+)</name>
        <dbReference type="ChEBI" id="CHEBI:29035"/>
    </cofactor>
    <text evidence="14">Binds 2 divalent metal cations per subunit. Magnesium or manganese.</text>
</comment>
<comment type="similarity">
    <text evidence="6">In the C-terminal section; belongs to the GTP cyclohydrolase II family.</text>
</comment>
<evidence type="ECO:0000256" key="5">
    <source>
        <dbReference type="ARBA" id="ARBA00005520"/>
    </source>
</evidence>
<comment type="pathway">
    <text evidence="4 14">Cofactor biosynthesis; riboflavin biosynthesis; 2-hydroxy-3-oxobutyl phosphate from D-ribulose 5-phosphate: step 1/1.</text>
</comment>
<dbReference type="InterPro" id="IPR017945">
    <property type="entry name" value="DHBP_synth_RibB-like_a/b_dom"/>
</dbReference>
<evidence type="ECO:0000259" key="16">
    <source>
        <dbReference type="Pfam" id="PF00925"/>
    </source>
</evidence>
<keyword evidence="12 14" id="KW-0464">Manganese</keyword>
<dbReference type="RefSeq" id="WP_084173392.1">
    <property type="nucleotide sequence ID" value="NZ_BAABKI010000018.1"/>
</dbReference>
<name>A0ABP9RCQ2_9GAMM</name>
<evidence type="ECO:0000256" key="12">
    <source>
        <dbReference type="ARBA" id="ARBA00023211"/>
    </source>
</evidence>
<comment type="similarity">
    <text evidence="5">In the N-terminal section; belongs to the DHBP synthase family.</text>
</comment>
<dbReference type="InterPro" id="IPR000422">
    <property type="entry name" value="DHBP_synthase_RibB"/>
</dbReference>
<evidence type="ECO:0000256" key="3">
    <source>
        <dbReference type="ARBA" id="ARBA00002284"/>
    </source>
</evidence>
<dbReference type="Gene3D" id="3.90.870.10">
    <property type="entry name" value="DHBP synthase"/>
    <property type="match status" value="1"/>
</dbReference>
<dbReference type="Gene3D" id="3.40.50.10990">
    <property type="entry name" value="GTP cyclohydrolase II"/>
    <property type="match status" value="1"/>
</dbReference>
<dbReference type="EMBL" id="BAABKI010000018">
    <property type="protein sequence ID" value="GAA5174753.1"/>
    <property type="molecule type" value="Genomic_DNA"/>
</dbReference>
<evidence type="ECO:0000256" key="4">
    <source>
        <dbReference type="ARBA" id="ARBA00004904"/>
    </source>
</evidence>
<keyword evidence="18" id="KW-1185">Reference proteome</keyword>
<evidence type="ECO:0000256" key="8">
    <source>
        <dbReference type="ARBA" id="ARBA00018836"/>
    </source>
</evidence>
<feature type="site" description="Essential for catalytic activity" evidence="14">
    <location>
        <position position="189"/>
    </location>
</feature>
<keyword evidence="10 14" id="KW-0479">Metal-binding</keyword>